<evidence type="ECO:0000313" key="4">
    <source>
        <dbReference type="Proteomes" id="UP000198341"/>
    </source>
</evidence>
<dbReference type="EMBL" id="FO082261">
    <property type="protein sequence ID" value="CCO20700.1"/>
    <property type="molecule type" value="Genomic_DNA"/>
</dbReference>
<keyword evidence="1" id="KW-0812">Transmembrane</keyword>
<dbReference type="Gene3D" id="2.60.120.620">
    <property type="entry name" value="q2cbj1_9rhob like domain"/>
    <property type="match status" value="1"/>
</dbReference>
<feature type="domain" description="Prolyl 4-hydroxylase alpha subunit Fe(2+) 2OG dioxygenase" evidence="2">
    <location>
        <begin position="202"/>
        <end position="291"/>
    </location>
</feature>
<accession>K8F765</accession>
<proteinExistence type="predicted"/>
<name>K8F765_9CHLO</name>
<keyword evidence="1" id="KW-0472">Membrane</keyword>
<evidence type="ECO:0000256" key="1">
    <source>
        <dbReference type="SAM" id="Phobius"/>
    </source>
</evidence>
<dbReference type="InterPro" id="IPR044862">
    <property type="entry name" value="Pro_4_hyd_alph_FE2OG_OXY"/>
</dbReference>
<evidence type="ECO:0000313" key="3">
    <source>
        <dbReference type="EMBL" id="CCO20700.1"/>
    </source>
</evidence>
<dbReference type="GeneID" id="19010774"/>
<dbReference type="Pfam" id="PF13640">
    <property type="entry name" value="2OG-FeII_Oxy_3"/>
    <property type="match status" value="1"/>
</dbReference>
<keyword evidence="1" id="KW-1133">Transmembrane helix</keyword>
<sequence>MSGRLDSSSSLTSSSSKVNNYWTFTVLLVFVLFLVDGFNTKTDFNVGRYQQKKETEVVNNEFGGIGAVSAPDDENLSEKEVIGITSFDIAKIEQSDLMPNPEKLKFIVVENLIEREKLREILNDFPPALDSTTLANKKNVEKKDVLKTGQVKGTYAELLKDVESDAFRDAVGAKLGINLKGWHNRVTLRGACEPNPCGGMDSIHVDHKAKAVSVLIYLNEETLDETDYHGGDLLFLRNKKSLDDANIVARVPSFGGTMVAFRNYRNVKGQKEAIHGLRPFTGKRRAVQVNWCKSKTCQ</sequence>
<keyword evidence="4" id="KW-1185">Reference proteome</keyword>
<organism evidence="3 4">
    <name type="scientific">Bathycoccus prasinos</name>
    <dbReference type="NCBI Taxonomy" id="41875"/>
    <lineage>
        <taxon>Eukaryota</taxon>
        <taxon>Viridiplantae</taxon>
        <taxon>Chlorophyta</taxon>
        <taxon>Mamiellophyceae</taxon>
        <taxon>Mamiellales</taxon>
        <taxon>Bathycoccaceae</taxon>
        <taxon>Bathycoccus</taxon>
    </lineage>
</organism>
<dbReference type="RefSeq" id="XP_007508209.1">
    <property type="nucleotide sequence ID" value="XM_007508147.1"/>
</dbReference>
<reference evidence="3 4" key="1">
    <citation type="submission" date="2011-10" db="EMBL/GenBank/DDBJ databases">
        <authorList>
            <person name="Genoscope - CEA"/>
        </authorList>
    </citation>
    <scope>NUCLEOTIDE SEQUENCE [LARGE SCALE GENOMIC DNA]</scope>
    <source>
        <strain evidence="3 4">RCC 1105</strain>
    </source>
</reference>
<dbReference type="Proteomes" id="UP000198341">
    <property type="component" value="Chromosome 18"/>
</dbReference>
<gene>
    <name evidence="3" type="ordered locus">Bathy18g00250</name>
</gene>
<dbReference type="AlphaFoldDB" id="K8F765"/>
<dbReference type="KEGG" id="bpg:Bathy18g00250"/>
<feature type="transmembrane region" description="Helical" evidence="1">
    <location>
        <begin position="20"/>
        <end position="38"/>
    </location>
</feature>
<protein>
    <submittedName>
        <fullName evidence="3">Predicted proline hydroxylase</fullName>
    </submittedName>
</protein>
<evidence type="ECO:0000259" key="2">
    <source>
        <dbReference type="Pfam" id="PF13640"/>
    </source>
</evidence>